<organism evidence="5 6">
    <name type="scientific">Candidatus Collierbacteria bacterium RIFOXYB1_FULL_49_13</name>
    <dbReference type="NCBI Taxonomy" id="1817728"/>
    <lineage>
        <taxon>Bacteria</taxon>
        <taxon>Candidatus Collieribacteriota</taxon>
    </lineage>
</organism>
<comment type="subunit">
    <text evidence="3">DNA polymerase III contains a core (composed of alpha, epsilon and theta chains) that associates with a tau subunit. This core dimerizes to form the POLIII' complex. PolIII' associates with the gamma complex (composed of gamma, delta, delta', psi and chi chains) and with the beta chain to form the complete DNA polymerase III complex.</text>
</comment>
<comment type="function">
    <text evidence="3">DNA polymerase III is a complex, multichain enzyme responsible for most of the replicative synthesis in bacteria. This DNA polymerase also exhibits 3' to 5' exonuclease activity.</text>
</comment>
<comment type="similarity">
    <text evidence="3">Belongs to the DnaX/STICHEL family.</text>
</comment>
<dbReference type="EMBL" id="MFAM01000022">
    <property type="protein sequence ID" value="OGD79394.1"/>
    <property type="molecule type" value="Genomic_DNA"/>
</dbReference>
<dbReference type="Gene3D" id="1.10.8.60">
    <property type="match status" value="1"/>
</dbReference>
<dbReference type="InterPro" id="IPR048448">
    <property type="entry name" value="DnaX-like_C"/>
</dbReference>
<keyword evidence="1 3" id="KW-0239">DNA-directed DNA polymerase</keyword>
<dbReference type="AlphaFoldDB" id="A0A1F5FIN4"/>
<dbReference type="GO" id="GO:0009360">
    <property type="term" value="C:DNA polymerase III complex"/>
    <property type="evidence" value="ECO:0007669"/>
    <property type="project" value="InterPro"/>
</dbReference>
<dbReference type="CDD" id="cd00009">
    <property type="entry name" value="AAA"/>
    <property type="match status" value="1"/>
</dbReference>
<dbReference type="InterPro" id="IPR050238">
    <property type="entry name" value="DNA_Rep/Repair_Clamp_Loader"/>
</dbReference>
<dbReference type="EC" id="2.7.7.7" evidence="3"/>
<dbReference type="GO" id="GO:0006261">
    <property type="term" value="P:DNA-templated DNA replication"/>
    <property type="evidence" value="ECO:0007669"/>
    <property type="project" value="TreeGrafter"/>
</dbReference>
<evidence type="ECO:0000256" key="2">
    <source>
        <dbReference type="ARBA" id="ARBA00049244"/>
    </source>
</evidence>
<evidence type="ECO:0000259" key="4">
    <source>
        <dbReference type="SMART" id="SM00382"/>
    </source>
</evidence>
<dbReference type="GO" id="GO:0003887">
    <property type="term" value="F:DNA-directed DNA polymerase activity"/>
    <property type="evidence" value="ECO:0007669"/>
    <property type="project" value="UniProtKB-KW"/>
</dbReference>
<comment type="catalytic activity">
    <reaction evidence="2 3">
        <text>DNA(n) + a 2'-deoxyribonucleoside 5'-triphosphate = DNA(n+1) + diphosphate</text>
        <dbReference type="Rhea" id="RHEA:22508"/>
        <dbReference type="Rhea" id="RHEA-COMP:17339"/>
        <dbReference type="Rhea" id="RHEA-COMP:17340"/>
        <dbReference type="ChEBI" id="CHEBI:33019"/>
        <dbReference type="ChEBI" id="CHEBI:61560"/>
        <dbReference type="ChEBI" id="CHEBI:173112"/>
        <dbReference type="EC" id="2.7.7.7"/>
    </reaction>
</comment>
<dbReference type="SUPFAM" id="SSF52540">
    <property type="entry name" value="P-loop containing nucleoside triphosphate hydrolases"/>
    <property type="match status" value="1"/>
</dbReference>
<dbReference type="Pfam" id="PF13177">
    <property type="entry name" value="DNA_pol3_delta2"/>
    <property type="match status" value="1"/>
</dbReference>
<dbReference type="InterPro" id="IPR027417">
    <property type="entry name" value="P-loop_NTPase"/>
</dbReference>
<keyword evidence="3" id="KW-0547">Nucleotide-binding</keyword>
<dbReference type="SMART" id="SM00382">
    <property type="entry name" value="AAA"/>
    <property type="match status" value="1"/>
</dbReference>
<dbReference type="PANTHER" id="PTHR11669">
    <property type="entry name" value="REPLICATION FACTOR C / DNA POLYMERASE III GAMMA-TAU SUBUNIT"/>
    <property type="match status" value="1"/>
</dbReference>
<dbReference type="PANTHER" id="PTHR11669:SF0">
    <property type="entry name" value="PROTEIN STICHEL-LIKE 2"/>
    <property type="match status" value="1"/>
</dbReference>
<dbReference type="GO" id="GO:0005524">
    <property type="term" value="F:ATP binding"/>
    <property type="evidence" value="ECO:0007669"/>
    <property type="project" value="UniProtKB-KW"/>
</dbReference>
<keyword evidence="3" id="KW-0067">ATP-binding</keyword>
<keyword evidence="3" id="KW-0548">Nucleotidyltransferase</keyword>
<proteinExistence type="inferred from homology"/>
<evidence type="ECO:0000313" key="6">
    <source>
        <dbReference type="Proteomes" id="UP000176682"/>
    </source>
</evidence>
<dbReference type="InterPro" id="IPR012763">
    <property type="entry name" value="DNA_pol_III_sug/sutau_N"/>
</dbReference>
<dbReference type="Gene3D" id="3.40.50.300">
    <property type="entry name" value="P-loop containing nucleotide triphosphate hydrolases"/>
    <property type="match status" value="1"/>
</dbReference>
<name>A0A1F5FIN4_9BACT</name>
<evidence type="ECO:0000256" key="1">
    <source>
        <dbReference type="ARBA" id="ARBA00022932"/>
    </source>
</evidence>
<keyword evidence="3" id="KW-0808">Transferase</keyword>
<dbReference type="NCBIfam" id="TIGR02397">
    <property type="entry name" value="dnaX_nterm"/>
    <property type="match status" value="1"/>
</dbReference>
<dbReference type="InterPro" id="IPR003593">
    <property type="entry name" value="AAA+_ATPase"/>
</dbReference>
<gene>
    <name evidence="3" type="primary">dnaX</name>
    <name evidence="5" type="ORF">A2368_01775</name>
</gene>
<reference evidence="5 6" key="1">
    <citation type="journal article" date="2016" name="Nat. Commun.">
        <title>Thousands of microbial genomes shed light on interconnected biogeochemical processes in an aquifer system.</title>
        <authorList>
            <person name="Anantharaman K."/>
            <person name="Brown C.T."/>
            <person name="Hug L.A."/>
            <person name="Sharon I."/>
            <person name="Castelle C.J."/>
            <person name="Probst A.J."/>
            <person name="Thomas B.C."/>
            <person name="Singh A."/>
            <person name="Wilkins M.J."/>
            <person name="Karaoz U."/>
            <person name="Brodie E.L."/>
            <person name="Williams K.H."/>
            <person name="Hubbard S.S."/>
            <person name="Banfield J.F."/>
        </authorList>
    </citation>
    <scope>NUCLEOTIDE SEQUENCE [LARGE SCALE GENOMIC DNA]</scope>
</reference>
<dbReference type="Pfam" id="PF20964">
    <property type="entry name" value="DnaX_C"/>
    <property type="match status" value="1"/>
</dbReference>
<evidence type="ECO:0000256" key="3">
    <source>
        <dbReference type="RuleBase" id="RU364063"/>
    </source>
</evidence>
<evidence type="ECO:0000313" key="5">
    <source>
        <dbReference type="EMBL" id="OGD79394.1"/>
    </source>
</evidence>
<sequence length="495" mass="54396">MSFYQKYRPKKIAELDLSPVRQVMSAVMTSGKPSHAYLFVGPRGLGKTSTARVLAKLLNCEKNKSGKQWTEPCGECGMCRGVDNGTVVDVVEIDAASNTGVDNIRELREKLGLAPVEARVKVFIMDEVHMLSASAFNALLKTLEEPPEGVVFVLCTTEEDKVPKTIASRCVKVVFRKPNHEELMTSLRKVISGEGLEAEAGALELLAENVDGSFREGHKLLEQLAQVNKKISLSAVRELVTGSADMDIERLLQLMLARDAKAMISCIDQMGSKGANWLSVVRILVEKLRLELRACVGIGERQNEEVGVEQITQALNELMMMPSAMKQAVDEQLPLELMAASFIENNEGGKAAKVVEPKEVKPVVAETRAEVNVTGIDMSLVHQKWAEVLTTLAPKNHSVAGLLRSTKPKAIEGKYLILEVFYKFHKEQLEQELKRRMLEEVLAEKVGPLSVKCVLGQKAAEVAMSMPKDDNIKLISTDEAQMATAVADIFGVETN</sequence>
<feature type="domain" description="AAA+ ATPase" evidence="4">
    <location>
        <begin position="33"/>
        <end position="179"/>
    </location>
</feature>
<protein>
    <recommendedName>
        <fullName evidence="3">DNA polymerase III subunit gamma/tau</fullName>
        <ecNumber evidence="3">2.7.7.7</ecNumber>
    </recommendedName>
</protein>
<accession>A0A1F5FIN4</accession>
<dbReference type="Proteomes" id="UP000176682">
    <property type="component" value="Unassembled WGS sequence"/>
</dbReference>
<comment type="caution">
    <text evidence="5">The sequence shown here is derived from an EMBL/GenBank/DDBJ whole genome shotgun (WGS) entry which is preliminary data.</text>
</comment>
<keyword evidence="3" id="KW-0235">DNA replication</keyword>